<sequence>MMSTKPRLYIIKNNLVEIKILCPIWGHEHLPLFSFLEKVRIAGFDGLETWIPEYKSDRKILYDYLQQFEMPLLAHQYQAQGSTFQQFKASFKKRLTECAAAQPILINSHTGRDWFTAQQNIELIDIAHNFFTKTGILVVHETHRGRLGYSPQSATELFSLRDDYLITADFSHWTCVTESMLENFEPAIHEAIKRTRHVHARIGYENGPQVPDPRASEWRYASEKFLDWWELIVLANKRSGRAVLTFTTEFGPPPYMPTVPFSNIPVADQFEVNCFMKDLLKSRYTDLAASG</sequence>
<organism evidence="1 2">
    <name type="scientific">Mucilaginibacter lutimaris</name>
    <dbReference type="NCBI Taxonomy" id="931629"/>
    <lineage>
        <taxon>Bacteria</taxon>
        <taxon>Pseudomonadati</taxon>
        <taxon>Bacteroidota</taxon>
        <taxon>Sphingobacteriia</taxon>
        <taxon>Sphingobacteriales</taxon>
        <taxon>Sphingobacteriaceae</taxon>
        <taxon>Mucilaginibacter</taxon>
    </lineage>
</organism>
<dbReference type="GO" id="GO:0016853">
    <property type="term" value="F:isomerase activity"/>
    <property type="evidence" value="ECO:0007669"/>
    <property type="project" value="UniProtKB-KW"/>
</dbReference>
<proteinExistence type="predicted"/>
<dbReference type="EMBL" id="JBHTIA010000002">
    <property type="protein sequence ID" value="MFD0763255.1"/>
    <property type="molecule type" value="Genomic_DNA"/>
</dbReference>
<gene>
    <name evidence="1" type="ORF">ACFQZI_00220</name>
</gene>
<protein>
    <submittedName>
        <fullName evidence="1">Sugar phosphate isomerase/epimerase</fullName>
    </submittedName>
</protein>
<accession>A0ABW2ZCG8</accession>
<reference evidence="2" key="1">
    <citation type="journal article" date="2019" name="Int. J. Syst. Evol. Microbiol.">
        <title>The Global Catalogue of Microorganisms (GCM) 10K type strain sequencing project: providing services to taxonomists for standard genome sequencing and annotation.</title>
        <authorList>
            <consortium name="The Broad Institute Genomics Platform"/>
            <consortium name="The Broad Institute Genome Sequencing Center for Infectious Disease"/>
            <person name="Wu L."/>
            <person name="Ma J."/>
        </authorList>
    </citation>
    <scope>NUCLEOTIDE SEQUENCE [LARGE SCALE GENOMIC DNA]</scope>
    <source>
        <strain evidence="2">CCUG 60742</strain>
    </source>
</reference>
<dbReference type="SUPFAM" id="SSF51658">
    <property type="entry name" value="Xylose isomerase-like"/>
    <property type="match status" value="1"/>
</dbReference>
<dbReference type="InterPro" id="IPR036237">
    <property type="entry name" value="Xyl_isomerase-like_sf"/>
</dbReference>
<evidence type="ECO:0000313" key="2">
    <source>
        <dbReference type="Proteomes" id="UP001597073"/>
    </source>
</evidence>
<evidence type="ECO:0000313" key="1">
    <source>
        <dbReference type="EMBL" id="MFD0763255.1"/>
    </source>
</evidence>
<keyword evidence="1" id="KW-0413">Isomerase</keyword>
<name>A0ABW2ZCG8_9SPHI</name>
<dbReference type="Gene3D" id="3.20.20.150">
    <property type="entry name" value="Divalent-metal-dependent TIM barrel enzymes"/>
    <property type="match status" value="1"/>
</dbReference>
<keyword evidence="2" id="KW-1185">Reference proteome</keyword>
<comment type="caution">
    <text evidence="1">The sequence shown here is derived from an EMBL/GenBank/DDBJ whole genome shotgun (WGS) entry which is preliminary data.</text>
</comment>
<dbReference type="Proteomes" id="UP001597073">
    <property type="component" value="Unassembled WGS sequence"/>
</dbReference>